<dbReference type="PROSITE" id="PS00282">
    <property type="entry name" value="KAZAL_1"/>
    <property type="match status" value="1"/>
</dbReference>
<name>A0A016UFP5_9BILA</name>
<dbReference type="STRING" id="53326.A0A016UFP5"/>
<keyword evidence="5 8" id="KW-0863">Zinc-finger</keyword>
<dbReference type="AlphaFoldDB" id="A0A016UFP5"/>
<feature type="compositionally biased region" description="Low complexity" evidence="9">
    <location>
        <begin position="181"/>
        <end position="198"/>
    </location>
</feature>
<keyword evidence="12" id="KW-1185">Reference proteome</keyword>
<gene>
    <name evidence="11" type="primary">Acey_s0043.g895</name>
    <name evidence="11" type="synonym">Acey-toe-4</name>
    <name evidence="11" type="ORF">Y032_0043g895</name>
</gene>
<protein>
    <recommendedName>
        <fullName evidence="2">RING-type E3 ubiquitin transferase</fullName>
        <ecNumber evidence="2">2.3.2.27</ecNumber>
    </recommendedName>
</protein>
<feature type="domain" description="RING-type" evidence="10">
    <location>
        <begin position="585"/>
        <end position="626"/>
    </location>
</feature>
<evidence type="ECO:0000256" key="5">
    <source>
        <dbReference type="ARBA" id="ARBA00022771"/>
    </source>
</evidence>
<dbReference type="CDD" id="cd16474">
    <property type="entry name" value="RING-H2_RNF111-like"/>
    <property type="match status" value="1"/>
</dbReference>
<keyword evidence="6" id="KW-0833">Ubl conjugation pathway</keyword>
<dbReference type="InterPro" id="IPR002350">
    <property type="entry name" value="Kazal_dom"/>
</dbReference>
<keyword evidence="4" id="KW-0479">Metal-binding</keyword>
<organism evidence="11 12">
    <name type="scientific">Ancylostoma ceylanicum</name>
    <dbReference type="NCBI Taxonomy" id="53326"/>
    <lineage>
        <taxon>Eukaryota</taxon>
        <taxon>Metazoa</taxon>
        <taxon>Ecdysozoa</taxon>
        <taxon>Nematoda</taxon>
        <taxon>Chromadorea</taxon>
        <taxon>Rhabditida</taxon>
        <taxon>Rhabditina</taxon>
        <taxon>Rhabditomorpha</taxon>
        <taxon>Strongyloidea</taxon>
        <taxon>Ancylostomatidae</taxon>
        <taxon>Ancylostomatinae</taxon>
        <taxon>Ancylostoma</taxon>
    </lineage>
</organism>
<dbReference type="Pfam" id="PF13639">
    <property type="entry name" value="zf-RING_2"/>
    <property type="match status" value="1"/>
</dbReference>
<evidence type="ECO:0000259" key="10">
    <source>
        <dbReference type="PROSITE" id="PS50089"/>
    </source>
</evidence>
<dbReference type="SMART" id="SM00184">
    <property type="entry name" value="RING"/>
    <property type="match status" value="1"/>
</dbReference>
<keyword evidence="7" id="KW-0862">Zinc</keyword>
<dbReference type="SUPFAM" id="SSF57850">
    <property type="entry name" value="RING/U-box"/>
    <property type="match status" value="1"/>
</dbReference>
<dbReference type="InterPro" id="IPR001841">
    <property type="entry name" value="Znf_RING"/>
</dbReference>
<evidence type="ECO:0000256" key="8">
    <source>
        <dbReference type="PROSITE-ProRule" id="PRU00175"/>
    </source>
</evidence>
<dbReference type="Proteomes" id="UP000024635">
    <property type="component" value="Unassembled WGS sequence"/>
</dbReference>
<evidence type="ECO:0000256" key="6">
    <source>
        <dbReference type="ARBA" id="ARBA00022786"/>
    </source>
</evidence>
<feature type="compositionally biased region" description="Low complexity" evidence="9">
    <location>
        <begin position="207"/>
        <end position="247"/>
    </location>
</feature>
<dbReference type="PROSITE" id="PS50089">
    <property type="entry name" value="ZF_RING_2"/>
    <property type="match status" value="1"/>
</dbReference>
<dbReference type="GO" id="GO:0061630">
    <property type="term" value="F:ubiquitin protein ligase activity"/>
    <property type="evidence" value="ECO:0007669"/>
    <property type="project" value="UniProtKB-EC"/>
</dbReference>
<sequence length="638" mass="69077">MILILGNIIGRIVHSSTKWTIESFVLNFPEVMVIWWRIQARADSGPFAAFLPSVVFRETQTQMDPLPAALPIAAASRTPSMAAQQLAYAAATGPTAASNGQSLAATASQYIPLELMMYHHHHPVAAAAAGLVLPQAPVPPCLLSTQPMMCQSCIYSSPTQPCSIHHAPIAYGQATPSFTLVSQSQQTQHQPTQQSVTSAANTTPASQQQSHTGQQQIINEPSQLSQPQLSLPSSVVLQQQQQQQQQQQRRDVEIARQHTSLPPTLAPQMRSMAMRLKRGAPISSRVQSALDAAVRAPKLRRVASDGTRTREIQAVHPEPMTQPVPPQIQQQVQTDQPPSTSQLVAAAAAAAAVSVNGTDAGVAPPAPAQCAHCGSRGACPACVPCYCAYCPHSVTGSAAAAAGAAQAQINPSAPAPHPSAQQMTVPTTPQFAHITPPTVSQMASAGLRYVHDAIFASHMLESMQRHQQQQQQRQQEQLSQFGRLLPSSTGLYVLPRTGGYPAASRISLREWLQNGRLELHMLVNTGMPPELLGMVERPLDRHHMFAAPVAEPLPVGASPQDIEKCTEKINFIKDVEVPENETERCTVCLCEFETGEEVRNLRCTHIFHVNCIDKWLVYNKKCPVCRLDVDKQKAVLVE</sequence>
<comment type="caution">
    <text evidence="11">The sequence shown here is derived from an EMBL/GenBank/DDBJ whole genome shotgun (WGS) entry which is preliminary data.</text>
</comment>
<evidence type="ECO:0000313" key="11">
    <source>
        <dbReference type="EMBL" id="EYC13736.1"/>
    </source>
</evidence>
<dbReference type="PANTHER" id="PTHR22937">
    <property type="entry name" value="E3 UBIQUITIN-PROTEIN LIGASE RNF165"/>
    <property type="match status" value="1"/>
</dbReference>
<proteinExistence type="predicted"/>
<reference evidence="12" key="1">
    <citation type="journal article" date="2015" name="Nat. Genet.">
        <title>The genome and transcriptome of the zoonotic hookworm Ancylostoma ceylanicum identify infection-specific gene families.</title>
        <authorList>
            <person name="Schwarz E.M."/>
            <person name="Hu Y."/>
            <person name="Antoshechkin I."/>
            <person name="Miller M.M."/>
            <person name="Sternberg P.W."/>
            <person name="Aroian R.V."/>
        </authorList>
    </citation>
    <scope>NUCLEOTIDE SEQUENCE</scope>
    <source>
        <strain evidence="12">HY135</strain>
    </source>
</reference>
<feature type="region of interest" description="Disordered" evidence="9">
    <location>
        <begin position="181"/>
        <end position="253"/>
    </location>
</feature>
<dbReference type="InterPro" id="IPR013083">
    <property type="entry name" value="Znf_RING/FYVE/PHD"/>
</dbReference>
<evidence type="ECO:0000313" key="12">
    <source>
        <dbReference type="Proteomes" id="UP000024635"/>
    </source>
</evidence>
<dbReference type="InterPro" id="IPR045191">
    <property type="entry name" value="MBR1/2-like"/>
</dbReference>
<evidence type="ECO:0000256" key="4">
    <source>
        <dbReference type="ARBA" id="ARBA00022723"/>
    </source>
</evidence>
<evidence type="ECO:0000256" key="3">
    <source>
        <dbReference type="ARBA" id="ARBA00022679"/>
    </source>
</evidence>
<dbReference type="Gene3D" id="3.30.40.10">
    <property type="entry name" value="Zinc/RING finger domain, C3HC4 (zinc finger)"/>
    <property type="match status" value="1"/>
</dbReference>
<evidence type="ECO:0000256" key="1">
    <source>
        <dbReference type="ARBA" id="ARBA00000900"/>
    </source>
</evidence>
<keyword evidence="3" id="KW-0808">Transferase</keyword>
<evidence type="ECO:0000256" key="2">
    <source>
        <dbReference type="ARBA" id="ARBA00012483"/>
    </source>
</evidence>
<accession>A0A016UFP5</accession>
<comment type="catalytic activity">
    <reaction evidence="1">
        <text>S-ubiquitinyl-[E2 ubiquitin-conjugating enzyme]-L-cysteine + [acceptor protein]-L-lysine = [E2 ubiquitin-conjugating enzyme]-L-cysteine + N(6)-ubiquitinyl-[acceptor protein]-L-lysine.</text>
        <dbReference type="EC" id="2.3.2.27"/>
    </reaction>
</comment>
<dbReference type="PANTHER" id="PTHR22937:SF65">
    <property type="entry name" value="E3 UBIQUITIN-PROTEIN LIGASE ARK2C"/>
    <property type="match status" value="1"/>
</dbReference>
<dbReference type="GO" id="GO:0008270">
    <property type="term" value="F:zinc ion binding"/>
    <property type="evidence" value="ECO:0007669"/>
    <property type="project" value="UniProtKB-KW"/>
</dbReference>
<dbReference type="EMBL" id="JARK01001379">
    <property type="protein sequence ID" value="EYC13736.1"/>
    <property type="molecule type" value="Genomic_DNA"/>
</dbReference>
<evidence type="ECO:0000256" key="9">
    <source>
        <dbReference type="SAM" id="MobiDB-lite"/>
    </source>
</evidence>
<evidence type="ECO:0000256" key="7">
    <source>
        <dbReference type="ARBA" id="ARBA00022833"/>
    </source>
</evidence>
<dbReference type="OrthoDB" id="9984778at2759"/>
<dbReference type="EC" id="2.3.2.27" evidence="2"/>